<dbReference type="InterPro" id="IPR011008">
    <property type="entry name" value="Dimeric_a/b-barrel"/>
</dbReference>
<organism evidence="1 2">
    <name type="scientific">Ophiocordyceps camponoti-floridani</name>
    <dbReference type="NCBI Taxonomy" id="2030778"/>
    <lineage>
        <taxon>Eukaryota</taxon>
        <taxon>Fungi</taxon>
        <taxon>Dikarya</taxon>
        <taxon>Ascomycota</taxon>
        <taxon>Pezizomycotina</taxon>
        <taxon>Sordariomycetes</taxon>
        <taxon>Hypocreomycetidae</taxon>
        <taxon>Hypocreales</taxon>
        <taxon>Ophiocordycipitaceae</taxon>
        <taxon>Ophiocordyceps</taxon>
    </lineage>
</organism>
<dbReference type="OrthoDB" id="3830579at2759"/>
<gene>
    <name evidence="1" type="ORF">GQ602_003587</name>
</gene>
<proteinExistence type="predicted"/>
<dbReference type="Proteomes" id="UP000562929">
    <property type="component" value="Unassembled WGS sequence"/>
</dbReference>
<name>A0A8H4Q8L8_9HYPO</name>
<protein>
    <submittedName>
        <fullName evidence="1">Dimeric alpha-beta barrel</fullName>
    </submittedName>
</protein>
<comment type="caution">
    <text evidence="1">The sequence shown here is derived from an EMBL/GenBank/DDBJ whole genome shotgun (WGS) entry which is preliminary data.</text>
</comment>
<dbReference type="SUPFAM" id="SSF54909">
    <property type="entry name" value="Dimeric alpha+beta barrel"/>
    <property type="match status" value="1"/>
</dbReference>
<reference evidence="1 2" key="1">
    <citation type="journal article" date="2020" name="G3 (Bethesda)">
        <title>Genetic Underpinnings of Host Manipulation by Ophiocordyceps as Revealed by Comparative Transcriptomics.</title>
        <authorList>
            <person name="Will I."/>
            <person name="Das B."/>
            <person name="Trinh T."/>
            <person name="Brachmann A."/>
            <person name="Ohm R.A."/>
            <person name="de Bekker C."/>
        </authorList>
    </citation>
    <scope>NUCLEOTIDE SEQUENCE [LARGE SCALE GENOMIC DNA]</scope>
    <source>
        <strain evidence="1 2">EC05</strain>
    </source>
</reference>
<evidence type="ECO:0000313" key="2">
    <source>
        <dbReference type="Proteomes" id="UP000562929"/>
    </source>
</evidence>
<dbReference type="AlphaFoldDB" id="A0A8H4Q8L8"/>
<dbReference type="EMBL" id="JAACLJ010000003">
    <property type="protein sequence ID" value="KAF4589698.1"/>
    <property type="molecule type" value="Genomic_DNA"/>
</dbReference>
<keyword evidence="2" id="KW-1185">Reference proteome</keyword>
<accession>A0A8H4Q8L8</accession>
<sequence>MPHPITGPTRVIIDLKGGVDDWKESFKQVLLSIKASDGIIHHQWGPWEDDNSKLEIVAVWMPKEKIKEFGASPHHEKCLEALKPVLKSMPAKCPRLDIDVSEAGPPPLPMFKTPIIEVITVNHFTGDAGAVKATLAAAEKLSGCTMTHCGVMQKNTADMGTVWMGWVGWESLEQSKKADKSYLPKGVGNIEVHHVNLNFPIKGFSETNPEHKIPKVLQQA</sequence>
<dbReference type="Gene3D" id="3.30.70.100">
    <property type="match status" value="1"/>
</dbReference>
<evidence type="ECO:0000313" key="1">
    <source>
        <dbReference type="EMBL" id="KAF4589698.1"/>
    </source>
</evidence>